<dbReference type="Proteomes" id="UP000186817">
    <property type="component" value="Unassembled WGS sequence"/>
</dbReference>
<evidence type="ECO:0000256" key="1">
    <source>
        <dbReference type="ARBA" id="ARBA00004141"/>
    </source>
</evidence>
<dbReference type="PROSITE" id="PS51564">
    <property type="entry name" value="SAM_ICMT"/>
    <property type="match status" value="1"/>
</dbReference>
<proteinExistence type="inferred from homology"/>
<evidence type="ECO:0000256" key="3">
    <source>
        <dbReference type="ARBA" id="ARBA00012151"/>
    </source>
</evidence>
<accession>A0A1Q9CZ98</accession>
<feature type="transmembrane region" description="Helical" evidence="12">
    <location>
        <begin position="96"/>
        <end position="114"/>
    </location>
</feature>
<evidence type="ECO:0000256" key="5">
    <source>
        <dbReference type="ARBA" id="ARBA00022603"/>
    </source>
</evidence>
<feature type="compositionally biased region" description="Basic and acidic residues" evidence="13">
    <location>
        <begin position="728"/>
        <end position="742"/>
    </location>
</feature>
<dbReference type="Gene3D" id="1.20.120.1630">
    <property type="match status" value="1"/>
</dbReference>
<feature type="transmembrane region" description="Helical" evidence="12">
    <location>
        <begin position="66"/>
        <end position="90"/>
    </location>
</feature>
<evidence type="ECO:0000313" key="15">
    <source>
        <dbReference type="Proteomes" id="UP000186817"/>
    </source>
</evidence>
<feature type="transmembrane region" description="Helical" evidence="12">
    <location>
        <begin position="230"/>
        <end position="249"/>
    </location>
</feature>
<dbReference type="AlphaFoldDB" id="A0A1Q9CZ98"/>
<organism evidence="14 15">
    <name type="scientific">Symbiodinium microadriaticum</name>
    <name type="common">Dinoflagellate</name>
    <name type="synonym">Zooxanthella microadriatica</name>
    <dbReference type="NCBI Taxonomy" id="2951"/>
    <lineage>
        <taxon>Eukaryota</taxon>
        <taxon>Sar</taxon>
        <taxon>Alveolata</taxon>
        <taxon>Dinophyceae</taxon>
        <taxon>Suessiales</taxon>
        <taxon>Symbiodiniaceae</taxon>
        <taxon>Symbiodinium</taxon>
    </lineage>
</organism>
<dbReference type="Pfam" id="PF04140">
    <property type="entry name" value="ICMT"/>
    <property type="match status" value="1"/>
</dbReference>
<dbReference type="GO" id="GO:0032259">
    <property type="term" value="P:methylation"/>
    <property type="evidence" value="ECO:0007669"/>
    <property type="project" value="UniProtKB-KW"/>
</dbReference>
<comment type="caution">
    <text evidence="14">The sequence shown here is derived from an EMBL/GenBank/DDBJ whole genome shotgun (WGS) entry which is preliminary data.</text>
</comment>
<dbReference type="GO" id="GO:0004671">
    <property type="term" value="F:protein C-terminal S-isoprenylcysteine carboxyl O-methyltransferase activity"/>
    <property type="evidence" value="ECO:0007669"/>
    <property type="project" value="UniProtKB-EC"/>
</dbReference>
<keyword evidence="4" id="KW-0813">Transport</keyword>
<dbReference type="InterPro" id="IPR044669">
    <property type="entry name" value="YneE/VCCN1/2-like"/>
</dbReference>
<keyword evidence="8 12" id="KW-0812">Transmembrane</keyword>
<dbReference type="InterPro" id="IPR007269">
    <property type="entry name" value="ICMT_MeTrfase"/>
</dbReference>
<dbReference type="EC" id="2.1.1.100" evidence="3 12"/>
<dbReference type="EMBL" id="LSRX01000824">
    <property type="protein sequence ID" value="OLP88210.1"/>
    <property type="molecule type" value="Genomic_DNA"/>
</dbReference>
<feature type="compositionally biased region" description="Polar residues" evidence="13">
    <location>
        <begin position="762"/>
        <end position="774"/>
    </location>
</feature>
<evidence type="ECO:0000256" key="9">
    <source>
        <dbReference type="ARBA" id="ARBA00022989"/>
    </source>
</evidence>
<dbReference type="InterPro" id="IPR025770">
    <property type="entry name" value="PPMT_MeTrfase"/>
</dbReference>
<sequence>MLEDEVSGVMASSRARQIQYAGPAFGLLGLAIGYTTLSGLGQGVLSLLAASFFLAVNMIPDEASSLLVLGSVCGLLGCFMGCGLGGLSMADPRMPLFLVAVTLFHATEFAFSVLCHSKTIEFRCFLLAPVPAAGYSIAIVAAICEFWLWQAAGITLPGVLVGGLTLLGAGLVLAGWSLRTAALFTARSNFTHIVAHYKDPSHRLVQHGVYGWCRHPGYVGWFLWSVSTQILLINPVCIFCYSWVSFRFFAVAQPPDAVSEMRYYESGRWGFSLLLGLSASVLPRALAMALPNAVLTYGVSLLLAAEAEGAASRDAEITDSIVLLAETFTAVMIFILTARLQIAYDRWWEGGTLLQKTRGEWFNAYSSLIAFSSGKVELQAKVEEFHHLLARLMSLLYCCALQQVSPSDRAFNILNPCGLEKETDLSNFTHLFVYVRTSFTDQSTPAAAQITDVDASTSSIQFTDYDLDETQIGGTVSFLPPIDMEFGAGGVAVVVVMVVVESLQGGSISVAVAACDPTHQTKEFQASLKYLQGIDDREEVIQQWIQRSVVLRMADGILPVPPPVISRVFQEMSRGIVNLQNARKIADFPFPFPYHQISIAVLIIHWSLMPLLSSMLLLPLNGAGVSFAVTLFLWCIHFTALQLESPFGDEPNDLPMDQMIADFNQSLFTLLKSHVQIPPSYTPQRTELSMDKKKSLQSQSFEDEAWNIPLCLPPRVAFLDGGEVPEEARGMDDEAHRMHDDALPSSGGRSEDSEDVAGGEILSTTTSEMAIQQV</sequence>
<dbReference type="Pfam" id="PF25539">
    <property type="entry name" value="Bestrophin_2"/>
    <property type="match status" value="1"/>
</dbReference>
<comment type="similarity">
    <text evidence="2 12">Belongs to the class VI-like SAM-binding methyltransferase superfamily. Isoprenylcysteine carboxyl methyltransferase family.</text>
</comment>
<evidence type="ECO:0000313" key="14">
    <source>
        <dbReference type="EMBL" id="OLP88210.1"/>
    </source>
</evidence>
<name>A0A1Q9CZ98_SYMMI</name>
<feature type="region of interest" description="Disordered" evidence="13">
    <location>
        <begin position="728"/>
        <end position="774"/>
    </location>
</feature>
<evidence type="ECO:0000256" key="12">
    <source>
        <dbReference type="RuleBase" id="RU362022"/>
    </source>
</evidence>
<protein>
    <recommendedName>
        <fullName evidence="3 12">Protein-S-isoprenylcysteine O-methyltransferase</fullName>
        <ecNumber evidence="3 12">2.1.1.100</ecNumber>
    </recommendedName>
</protein>
<keyword evidence="5 12" id="KW-0489">Methyltransferase</keyword>
<evidence type="ECO:0000256" key="13">
    <source>
        <dbReference type="SAM" id="MobiDB-lite"/>
    </source>
</evidence>
<keyword evidence="10" id="KW-0406">Ion transport</keyword>
<comment type="subcellular location">
    <subcellularLocation>
        <location evidence="12">Endoplasmic reticulum membrane</location>
        <topology evidence="12">Multi-pass membrane protein</topology>
    </subcellularLocation>
    <subcellularLocation>
        <location evidence="1">Membrane</location>
        <topology evidence="1">Multi-pass membrane protein</topology>
    </subcellularLocation>
</comment>
<evidence type="ECO:0000256" key="6">
    <source>
        <dbReference type="ARBA" id="ARBA00022679"/>
    </source>
</evidence>
<evidence type="ECO:0000256" key="2">
    <source>
        <dbReference type="ARBA" id="ARBA00009140"/>
    </source>
</evidence>
<evidence type="ECO:0000256" key="4">
    <source>
        <dbReference type="ARBA" id="ARBA00022448"/>
    </source>
</evidence>
<keyword evidence="6 14" id="KW-0808">Transferase</keyword>
<keyword evidence="9 12" id="KW-1133">Transmembrane helix</keyword>
<dbReference type="GO" id="GO:0005254">
    <property type="term" value="F:chloride channel activity"/>
    <property type="evidence" value="ECO:0007669"/>
    <property type="project" value="InterPro"/>
</dbReference>
<gene>
    <name evidence="14" type="primary">icmt</name>
    <name evidence="14" type="ORF">AK812_SmicGene30470</name>
</gene>
<keyword evidence="12" id="KW-0256">Endoplasmic reticulum</keyword>
<dbReference type="PANTHER" id="PTHR12714">
    <property type="entry name" value="PROTEIN-S ISOPRENYLCYSTEINE O-METHYLTRANSFERASE"/>
    <property type="match status" value="1"/>
</dbReference>
<reference evidence="14 15" key="1">
    <citation type="submission" date="2016-02" db="EMBL/GenBank/DDBJ databases">
        <title>Genome analysis of coral dinoflagellate symbionts highlights evolutionary adaptations to a symbiotic lifestyle.</title>
        <authorList>
            <person name="Aranda M."/>
            <person name="Li Y."/>
            <person name="Liew Y.J."/>
            <person name="Baumgarten S."/>
            <person name="Simakov O."/>
            <person name="Wilson M."/>
            <person name="Piel J."/>
            <person name="Ashoor H."/>
            <person name="Bougouffa S."/>
            <person name="Bajic V.B."/>
            <person name="Ryu T."/>
            <person name="Ravasi T."/>
            <person name="Bayer T."/>
            <person name="Micklem G."/>
            <person name="Kim H."/>
            <person name="Bhak J."/>
            <person name="Lajeunesse T.C."/>
            <person name="Voolstra C.R."/>
        </authorList>
    </citation>
    <scope>NUCLEOTIDE SEQUENCE [LARGE SCALE GENOMIC DNA]</scope>
    <source>
        <strain evidence="14 15">CCMP2467</strain>
    </source>
</reference>
<evidence type="ECO:0000256" key="11">
    <source>
        <dbReference type="ARBA" id="ARBA00023136"/>
    </source>
</evidence>
<dbReference type="PANTHER" id="PTHR12714:SF9">
    <property type="entry name" value="PROTEIN-S-ISOPRENYLCYSTEINE O-METHYLTRANSFERASE"/>
    <property type="match status" value="1"/>
</dbReference>
<dbReference type="GO" id="GO:0005789">
    <property type="term" value="C:endoplasmic reticulum membrane"/>
    <property type="evidence" value="ECO:0007669"/>
    <property type="project" value="UniProtKB-SubCell"/>
</dbReference>
<feature type="transmembrane region" description="Helical" evidence="12">
    <location>
        <begin position="154"/>
        <end position="178"/>
    </location>
</feature>
<feature type="transmembrane region" description="Helical" evidence="12">
    <location>
        <begin position="126"/>
        <end position="148"/>
    </location>
</feature>
<evidence type="ECO:0000256" key="7">
    <source>
        <dbReference type="ARBA" id="ARBA00022691"/>
    </source>
</evidence>
<dbReference type="OrthoDB" id="1368at2759"/>
<evidence type="ECO:0000256" key="8">
    <source>
        <dbReference type="ARBA" id="ARBA00022692"/>
    </source>
</evidence>
<keyword evidence="7 12" id="KW-0949">S-adenosyl-L-methionine</keyword>
<feature type="transmembrane region" description="Helical" evidence="12">
    <location>
        <begin position="20"/>
        <end position="37"/>
    </location>
</feature>
<keyword evidence="15" id="KW-1185">Reference proteome</keyword>
<feature type="transmembrane region" description="Helical" evidence="12">
    <location>
        <begin position="317"/>
        <end position="338"/>
    </location>
</feature>
<evidence type="ECO:0000256" key="10">
    <source>
        <dbReference type="ARBA" id="ARBA00023065"/>
    </source>
</evidence>
<keyword evidence="11 12" id="KW-0472">Membrane</keyword>
<comment type="catalytic activity">
    <reaction evidence="12">
        <text>[protein]-C-terminal S-[(2E,6E)-farnesyl]-L-cysteine + S-adenosyl-L-methionine = [protein]-C-terminal S-[(2E,6E)-farnesyl]-L-cysteine methyl ester + S-adenosyl-L-homocysteine</text>
        <dbReference type="Rhea" id="RHEA:21672"/>
        <dbReference type="Rhea" id="RHEA-COMP:12125"/>
        <dbReference type="Rhea" id="RHEA-COMP:12126"/>
        <dbReference type="ChEBI" id="CHEBI:57856"/>
        <dbReference type="ChEBI" id="CHEBI:59789"/>
        <dbReference type="ChEBI" id="CHEBI:90510"/>
        <dbReference type="ChEBI" id="CHEBI:90511"/>
        <dbReference type="EC" id="2.1.1.100"/>
    </reaction>
</comment>